<organism evidence="5 6">
    <name type="scientific">Dasyornis broadbenti</name>
    <name type="common">rufous bristle-bird</name>
    <dbReference type="NCBI Taxonomy" id="243059"/>
    <lineage>
        <taxon>Eukaryota</taxon>
        <taxon>Metazoa</taxon>
        <taxon>Chordata</taxon>
        <taxon>Craniata</taxon>
        <taxon>Vertebrata</taxon>
        <taxon>Euteleostomi</taxon>
        <taxon>Archelosauria</taxon>
        <taxon>Archosauria</taxon>
        <taxon>Dinosauria</taxon>
        <taxon>Saurischia</taxon>
        <taxon>Theropoda</taxon>
        <taxon>Coelurosauria</taxon>
        <taxon>Aves</taxon>
        <taxon>Neognathae</taxon>
        <taxon>Neoaves</taxon>
        <taxon>Telluraves</taxon>
        <taxon>Australaves</taxon>
        <taxon>Passeriformes</taxon>
        <taxon>Meliphagoidea</taxon>
        <taxon>Dasyornithidae</taxon>
        <taxon>Dasyornis</taxon>
    </lineage>
</organism>
<keyword evidence="2" id="KW-0862">Zinc</keyword>
<keyword evidence="1" id="KW-0449">Lipoprotein</keyword>
<dbReference type="SUPFAM" id="SSF57756">
    <property type="entry name" value="Retrovirus zinc finger-like domains"/>
    <property type="match status" value="1"/>
</dbReference>
<reference evidence="5 6" key="1">
    <citation type="submission" date="2019-09" db="EMBL/GenBank/DDBJ databases">
        <title>Bird 10,000 Genomes (B10K) Project - Family phase.</title>
        <authorList>
            <person name="Zhang G."/>
        </authorList>
    </citation>
    <scope>NUCLEOTIDE SEQUENCE [LARGE SCALE GENOMIC DNA]</scope>
    <source>
        <strain evidence="5">B10K-DU-029-49</strain>
        <tissue evidence="5">Liver</tissue>
    </source>
</reference>
<dbReference type="EMBL" id="VZRN01011414">
    <property type="protein sequence ID" value="NWV86722.1"/>
    <property type="molecule type" value="Genomic_DNA"/>
</dbReference>
<feature type="non-terminal residue" evidence="5">
    <location>
        <position position="127"/>
    </location>
</feature>
<evidence type="ECO:0000256" key="1">
    <source>
        <dbReference type="ARBA" id="ARBA00022707"/>
    </source>
</evidence>
<dbReference type="PANTHER" id="PTHR40389:SF2">
    <property type="entry name" value="ENDOGENOUS RETROVIRUS GROUP K MEMBER 24 GAG POLYPROTEIN-RELATED"/>
    <property type="match status" value="1"/>
</dbReference>
<feature type="region of interest" description="Disordered" evidence="3">
    <location>
        <begin position="93"/>
        <end position="127"/>
    </location>
</feature>
<dbReference type="Gene3D" id="4.10.60.10">
    <property type="entry name" value="Zinc finger, CCHC-type"/>
    <property type="match status" value="1"/>
</dbReference>
<keyword evidence="2" id="KW-0479">Metal-binding</keyword>
<keyword evidence="1" id="KW-0519">Myristate</keyword>
<evidence type="ECO:0000313" key="5">
    <source>
        <dbReference type="EMBL" id="NWV86722.1"/>
    </source>
</evidence>
<dbReference type="GO" id="GO:0003676">
    <property type="term" value="F:nucleic acid binding"/>
    <property type="evidence" value="ECO:0007669"/>
    <property type="project" value="InterPro"/>
</dbReference>
<proteinExistence type="predicted"/>
<dbReference type="Pfam" id="PF14787">
    <property type="entry name" value="zf-CCHC_5"/>
    <property type="match status" value="1"/>
</dbReference>
<name>A0A7K6IHG3_9PASS</name>
<evidence type="ECO:0000256" key="3">
    <source>
        <dbReference type="SAM" id="MobiDB-lite"/>
    </source>
</evidence>
<dbReference type="GO" id="GO:0008270">
    <property type="term" value="F:zinc ion binding"/>
    <property type="evidence" value="ECO:0007669"/>
    <property type="project" value="UniProtKB-KW"/>
</dbReference>
<dbReference type="AlphaFoldDB" id="A0A7K6IHG3"/>
<sequence length="127" mass="14069">LDLIHNRADVELSDYINTCANIGSDQFKAELFAPASAQQLQVARAAVKCFECGEEVHIRKQCPKGQKDNKKPKKPCPRCKRGFYWANQCQSKFDKDGNALPKQRNSKGSTRSGASQSNGSPLNQVPM</sequence>
<keyword evidence="6" id="KW-1185">Reference proteome</keyword>
<dbReference type="InterPro" id="IPR001878">
    <property type="entry name" value="Znf_CCHC"/>
</dbReference>
<keyword evidence="2" id="KW-0863">Zinc-finger</keyword>
<dbReference type="Proteomes" id="UP000521322">
    <property type="component" value="Unassembled WGS sequence"/>
</dbReference>
<protein>
    <submittedName>
        <fullName evidence="5">POK9 protein</fullName>
    </submittedName>
</protein>
<comment type="caution">
    <text evidence="5">The sequence shown here is derived from an EMBL/GenBank/DDBJ whole genome shotgun (WGS) entry which is preliminary data.</text>
</comment>
<feature type="domain" description="CCHC-type" evidence="4">
    <location>
        <begin position="48"/>
        <end position="64"/>
    </location>
</feature>
<dbReference type="PANTHER" id="PTHR40389">
    <property type="entry name" value="ENDOGENOUS RETROVIRUS GROUP K MEMBER 24 GAG POLYPROTEIN-RELATED"/>
    <property type="match status" value="1"/>
</dbReference>
<feature type="compositionally biased region" description="Polar residues" evidence="3">
    <location>
        <begin position="106"/>
        <end position="127"/>
    </location>
</feature>
<gene>
    <name evidence="5" type="primary">Ervk9_2</name>
    <name evidence="5" type="ORF">DASBRO_R16043</name>
</gene>
<dbReference type="InterPro" id="IPR050195">
    <property type="entry name" value="Primate_lentivir_Gag_pol-like"/>
</dbReference>
<dbReference type="InterPro" id="IPR036875">
    <property type="entry name" value="Znf_CCHC_sf"/>
</dbReference>
<evidence type="ECO:0000256" key="2">
    <source>
        <dbReference type="PROSITE-ProRule" id="PRU00047"/>
    </source>
</evidence>
<evidence type="ECO:0000259" key="4">
    <source>
        <dbReference type="PROSITE" id="PS50158"/>
    </source>
</evidence>
<dbReference type="PROSITE" id="PS50158">
    <property type="entry name" value="ZF_CCHC"/>
    <property type="match status" value="1"/>
</dbReference>
<accession>A0A7K6IHG3</accession>
<dbReference type="SMART" id="SM00343">
    <property type="entry name" value="ZnF_C2HC"/>
    <property type="match status" value="2"/>
</dbReference>
<feature type="non-terminal residue" evidence="5">
    <location>
        <position position="1"/>
    </location>
</feature>
<evidence type="ECO:0000313" key="6">
    <source>
        <dbReference type="Proteomes" id="UP000521322"/>
    </source>
</evidence>